<keyword evidence="6" id="KW-1185">Reference proteome</keyword>
<gene>
    <name evidence="5" type="ORF">LVJ94_45375</name>
</gene>
<dbReference type="Pfam" id="PF20240">
    <property type="entry name" value="DUF6597"/>
    <property type="match status" value="1"/>
</dbReference>
<dbReference type="Proteomes" id="UP001374803">
    <property type="component" value="Chromosome"/>
</dbReference>
<dbReference type="RefSeq" id="WP_394833761.1">
    <property type="nucleotide sequence ID" value="NZ_CP089929.1"/>
</dbReference>
<reference evidence="5" key="1">
    <citation type="submission" date="2021-12" db="EMBL/GenBank/DDBJ databases">
        <title>Discovery of the Pendulisporaceae a myxobacterial family with distinct sporulation behavior and unique specialized metabolism.</title>
        <authorList>
            <person name="Garcia R."/>
            <person name="Popoff A."/>
            <person name="Bader C.D."/>
            <person name="Loehr J."/>
            <person name="Walesch S."/>
            <person name="Walt C."/>
            <person name="Boldt J."/>
            <person name="Bunk B."/>
            <person name="Haeckl F.J.F.P.J."/>
            <person name="Gunesch A.P."/>
            <person name="Birkelbach J."/>
            <person name="Nuebel U."/>
            <person name="Pietschmann T."/>
            <person name="Bach T."/>
            <person name="Mueller R."/>
        </authorList>
    </citation>
    <scope>NUCLEOTIDE SEQUENCE</scope>
    <source>
        <strain evidence="5">MSr11367</strain>
    </source>
</reference>
<dbReference type="InterPro" id="IPR050204">
    <property type="entry name" value="AraC_XylS_family_regulators"/>
</dbReference>
<dbReference type="PROSITE" id="PS01124">
    <property type="entry name" value="HTH_ARAC_FAMILY_2"/>
    <property type="match status" value="1"/>
</dbReference>
<sequence length="272" mass="30186">MYREYPPTRPLAPYVECFWTKRVDVSRTRVRQRVLPDGCMDILFYLDADRRPEGLVVGTMTRALLLVDESAAGDRVAAVRFRPGGAVAFLATPAHELTDMNIALDEVWRDTEGLGERLRTAASPAACVAELERELLLRLVNARPLDPLIGAAVGALRRVHDGPLRIGELARTLGVSRQHLAQKFKVHVGIGPKEFERVVRMTRLTERLLAPARAGQRTTTAELAYDLGYYDQAHMIHEFKALTGLTPREYAADVRDSIFPIQGPEAGAHSPA</sequence>
<dbReference type="InterPro" id="IPR046532">
    <property type="entry name" value="DUF6597"/>
</dbReference>
<evidence type="ECO:0000259" key="4">
    <source>
        <dbReference type="PROSITE" id="PS01124"/>
    </source>
</evidence>
<keyword evidence="2" id="KW-0238">DNA-binding</keyword>
<keyword evidence="1" id="KW-0805">Transcription regulation</keyword>
<dbReference type="Gene3D" id="1.10.10.60">
    <property type="entry name" value="Homeodomain-like"/>
    <property type="match status" value="1"/>
</dbReference>
<name>A0ABZ2L2V3_9BACT</name>
<dbReference type="InterPro" id="IPR018060">
    <property type="entry name" value="HTH_AraC"/>
</dbReference>
<organism evidence="5 6">
    <name type="scientific">Pendulispora rubella</name>
    <dbReference type="NCBI Taxonomy" id="2741070"/>
    <lineage>
        <taxon>Bacteria</taxon>
        <taxon>Pseudomonadati</taxon>
        <taxon>Myxococcota</taxon>
        <taxon>Myxococcia</taxon>
        <taxon>Myxococcales</taxon>
        <taxon>Sorangiineae</taxon>
        <taxon>Pendulisporaceae</taxon>
        <taxon>Pendulispora</taxon>
    </lineage>
</organism>
<dbReference type="Pfam" id="PF12833">
    <property type="entry name" value="HTH_18"/>
    <property type="match status" value="1"/>
</dbReference>
<evidence type="ECO:0000313" key="6">
    <source>
        <dbReference type="Proteomes" id="UP001374803"/>
    </source>
</evidence>
<proteinExistence type="predicted"/>
<feature type="domain" description="HTH araC/xylS-type" evidence="4">
    <location>
        <begin position="150"/>
        <end position="253"/>
    </location>
</feature>
<protein>
    <submittedName>
        <fullName evidence="5">AraC family transcriptional regulator</fullName>
    </submittedName>
</protein>
<dbReference type="InterPro" id="IPR009057">
    <property type="entry name" value="Homeodomain-like_sf"/>
</dbReference>
<dbReference type="SMART" id="SM00342">
    <property type="entry name" value="HTH_ARAC"/>
    <property type="match status" value="1"/>
</dbReference>
<evidence type="ECO:0000256" key="1">
    <source>
        <dbReference type="ARBA" id="ARBA00023015"/>
    </source>
</evidence>
<evidence type="ECO:0000256" key="3">
    <source>
        <dbReference type="ARBA" id="ARBA00023163"/>
    </source>
</evidence>
<accession>A0ABZ2L2V3</accession>
<evidence type="ECO:0000256" key="2">
    <source>
        <dbReference type="ARBA" id="ARBA00023125"/>
    </source>
</evidence>
<evidence type="ECO:0000313" key="5">
    <source>
        <dbReference type="EMBL" id="WXB04126.1"/>
    </source>
</evidence>
<dbReference type="SUPFAM" id="SSF46689">
    <property type="entry name" value="Homeodomain-like"/>
    <property type="match status" value="2"/>
</dbReference>
<keyword evidence="3" id="KW-0804">Transcription</keyword>
<dbReference type="EMBL" id="CP089983">
    <property type="protein sequence ID" value="WXB04126.1"/>
    <property type="molecule type" value="Genomic_DNA"/>
</dbReference>
<dbReference type="PANTHER" id="PTHR46796">
    <property type="entry name" value="HTH-TYPE TRANSCRIPTIONAL ACTIVATOR RHAS-RELATED"/>
    <property type="match status" value="1"/>
</dbReference>